<comment type="caution">
    <text evidence="4">The sequence shown here is derived from an EMBL/GenBank/DDBJ whole genome shotgun (WGS) entry which is preliminary data.</text>
</comment>
<evidence type="ECO:0000259" key="3">
    <source>
        <dbReference type="Pfam" id="PF22725"/>
    </source>
</evidence>
<reference evidence="4 5" key="1">
    <citation type="journal article" date="2020" name="Cell Host Microbe">
        <title>Functional and Genomic Variation between Human-Derived Isolates of Lachnospiraceae Reveals Inter- and Intra-Species Diversity.</title>
        <authorList>
            <person name="Sorbara M.T."/>
            <person name="Littmann E.R."/>
            <person name="Fontana E."/>
            <person name="Moody T.U."/>
            <person name="Kohout C.E."/>
            <person name="Gjonbalaj M."/>
            <person name="Eaton V."/>
            <person name="Seok R."/>
            <person name="Leiner I.M."/>
            <person name="Pamer E.G."/>
        </authorList>
    </citation>
    <scope>NUCLEOTIDE SEQUENCE [LARGE SCALE GENOMIC DNA]</scope>
    <source>
        <strain evidence="4 5">MSK.1.17</strain>
    </source>
</reference>
<keyword evidence="1" id="KW-0560">Oxidoreductase</keyword>
<dbReference type="InterPro" id="IPR036291">
    <property type="entry name" value="NAD(P)-bd_dom_sf"/>
</dbReference>
<dbReference type="Pfam" id="PF22725">
    <property type="entry name" value="GFO_IDH_MocA_C3"/>
    <property type="match status" value="1"/>
</dbReference>
<evidence type="ECO:0000313" key="4">
    <source>
        <dbReference type="EMBL" id="NSJ51923.1"/>
    </source>
</evidence>
<organism evidence="4 5">
    <name type="scientific">Enterocloster aldenensis</name>
    <dbReference type="NCBI Taxonomy" id="358742"/>
    <lineage>
        <taxon>Bacteria</taxon>
        <taxon>Bacillati</taxon>
        <taxon>Bacillota</taxon>
        <taxon>Clostridia</taxon>
        <taxon>Lachnospirales</taxon>
        <taxon>Lachnospiraceae</taxon>
        <taxon>Enterocloster</taxon>
    </lineage>
</organism>
<dbReference type="InterPro" id="IPR050463">
    <property type="entry name" value="Gfo/Idh/MocA_oxidrdct_glycsds"/>
</dbReference>
<dbReference type="Pfam" id="PF01408">
    <property type="entry name" value="GFO_IDH_MocA"/>
    <property type="match status" value="1"/>
</dbReference>
<keyword evidence="5" id="KW-1185">Reference proteome</keyword>
<evidence type="ECO:0000259" key="2">
    <source>
        <dbReference type="Pfam" id="PF01408"/>
    </source>
</evidence>
<gene>
    <name evidence="4" type="ORF">G5B36_24940</name>
</gene>
<dbReference type="SUPFAM" id="SSF51735">
    <property type="entry name" value="NAD(P)-binding Rossmann-fold domains"/>
    <property type="match status" value="1"/>
</dbReference>
<dbReference type="PANTHER" id="PTHR43818:SF11">
    <property type="entry name" value="BCDNA.GH03377"/>
    <property type="match status" value="1"/>
</dbReference>
<name>A0ABX2HV51_9FIRM</name>
<protein>
    <submittedName>
        <fullName evidence="4">Gfo/Idh/MocA family oxidoreductase</fullName>
    </submittedName>
</protein>
<dbReference type="Gene3D" id="3.40.50.720">
    <property type="entry name" value="NAD(P)-binding Rossmann-like Domain"/>
    <property type="match status" value="1"/>
</dbReference>
<dbReference type="EMBL" id="JAAITT010000051">
    <property type="protein sequence ID" value="NSJ51923.1"/>
    <property type="molecule type" value="Genomic_DNA"/>
</dbReference>
<dbReference type="PANTHER" id="PTHR43818">
    <property type="entry name" value="BCDNA.GH03377"/>
    <property type="match status" value="1"/>
</dbReference>
<dbReference type="RefSeq" id="WP_117560666.1">
    <property type="nucleotide sequence ID" value="NZ_JAAITT010000051.1"/>
</dbReference>
<dbReference type="Gene3D" id="3.30.360.10">
    <property type="entry name" value="Dihydrodipicolinate Reductase, domain 2"/>
    <property type="match status" value="1"/>
</dbReference>
<feature type="domain" description="Gfo/Idh/MocA-like oxidoreductase N-terminal" evidence="2">
    <location>
        <begin position="5"/>
        <end position="121"/>
    </location>
</feature>
<accession>A0ABX2HV51</accession>
<dbReference type="InterPro" id="IPR000683">
    <property type="entry name" value="Gfo/Idh/MocA-like_OxRdtase_N"/>
</dbReference>
<dbReference type="SUPFAM" id="SSF55347">
    <property type="entry name" value="Glyceraldehyde-3-phosphate dehydrogenase-like, C-terminal domain"/>
    <property type="match status" value="1"/>
</dbReference>
<evidence type="ECO:0000313" key="5">
    <source>
        <dbReference type="Proteomes" id="UP000669239"/>
    </source>
</evidence>
<sequence>MKIWKIGIVGCGNIAETVYIPQMEKIKNARIVAVCDSNRERAAQIAEKFGIDQYYDDIDEFLAESEVEICMSVSSIIGRHEVNMKILEAGKHLYSQKPFAPDVKAATEQIELARKRHVVLSTAPVHRNRPEIRLAKQLINEGLIGHPSLIKMDVTHGGPEYYQYRDTDPSWFYKKGAGALPDLGVHGIDQVVALIGPVRSLCCMATVSEPKRTIRSGALDGQQFDSSELPDNYLISLDFGNGTLGMVNTGFIEKANVHPGAGIEIYGDKGTIAVDGGIGYTGTAAVHVYVDQPELGLRGWIDPLPMKDQPQEEYFQAQVITDLIDAIEQGRPPRLSPEHSRHVIEVLEAIEKAAETGNRVSLTTTV</sequence>
<feature type="domain" description="GFO/IDH/MocA-like oxidoreductase" evidence="3">
    <location>
        <begin position="133"/>
        <end position="272"/>
    </location>
</feature>
<dbReference type="InterPro" id="IPR055170">
    <property type="entry name" value="GFO_IDH_MocA-like_dom"/>
</dbReference>
<dbReference type="Proteomes" id="UP000669239">
    <property type="component" value="Unassembled WGS sequence"/>
</dbReference>
<evidence type="ECO:0000256" key="1">
    <source>
        <dbReference type="ARBA" id="ARBA00023002"/>
    </source>
</evidence>
<proteinExistence type="predicted"/>